<dbReference type="InterPro" id="IPR036890">
    <property type="entry name" value="HATPase_C_sf"/>
</dbReference>
<dbReference type="GO" id="GO:0000155">
    <property type="term" value="F:phosphorelay sensor kinase activity"/>
    <property type="evidence" value="ECO:0007669"/>
    <property type="project" value="InterPro"/>
</dbReference>
<dbReference type="PROSITE" id="PS50109">
    <property type="entry name" value="HIS_KIN"/>
    <property type="match status" value="1"/>
</dbReference>
<gene>
    <name evidence="5" type="ORF">GO816_09225</name>
</gene>
<dbReference type="RefSeq" id="WP_157541493.1">
    <property type="nucleotide sequence ID" value="NZ_WQLA01000003.1"/>
</dbReference>
<protein>
    <recommendedName>
        <fullName evidence="2">histidine kinase</fullName>
        <ecNumber evidence="2">2.7.13.3</ecNumber>
    </recommendedName>
</protein>
<dbReference type="InterPro" id="IPR003594">
    <property type="entry name" value="HATPase_dom"/>
</dbReference>
<evidence type="ECO:0000256" key="3">
    <source>
        <dbReference type="ARBA" id="ARBA00022553"/>
    </source>
</evidence>
<evidence type="ECO:0000313" key="5">
    <source>
        <dbReference type="EMBL" id="MVN91300.1"/>
    </source>
</evidence>
<organism evidence="5 6">
    <name type="scientific">Mucilaginibacter aquatilis</name>
    <dbReference type="NCBI Taxonomy" id="1517760"/>
    <lineage>
        <taxon>Bacteria</taxon>
        <taxon>Pseudomonadati</taxon>
        <taxon>Bacteroidota</taxon>
        <taxon>Sphingobacteriia</taxon>
        <taxon>Sphingobacteriales</taxon>
        <taxon>Sphingobacteriaceae</taxon>
        <taxon>Mucilaginibacter</taxon>
    </lineage>
</organism>
<dbReference type="SUPFAM" id="SSF51206">
    <property type="entry name" value="cAMP-binding domain-like"/>
    <property type="match status" value="1"/>
</dbReference>
<dbReference type="OrthoDB" id="9806995at2"/>
<evidence type="ECO:0000256" key="2">
    <source>
        <dbReference type="ARBA" id="ARBA00012438"/>
    </source>
</evidence>
<dbReference type="PANTHER" id="PTHR43065:SF48">
    <property type="entry name" value="HISTIDINE KINASE"/>
    <property type="match status" value="1"/>
</dbReference>
<reference evidence="5 6" key="1">
    <citation type="submission" date="2019-12" db="EMBL/GenBank/DDBJ databases">
        <title>Mucilaginibacter sp. HME9299 genome sequencing and assembly.</title>
        <authorList>
            <person name="Kang H."/>
            <person name="Kim H."/>
            <person name="Joh K."/>
        </authorList>
    </citation>
    <scope>NUCLEOTIDE SEQUENCE [LARGE SCALE GENOMIC DNA]</scope>
    <source>
        <strain evidence="5 6">HME9299</strain>
    </source>
</reference>
<accession>A0A6I4I7Y1</accession>
<name>A0A6I4I7Y1_9SPHI</name>
<dbReference type="PRINTS" id="PR00344">
    <property type="entry name" value="BCTRLSENSOR"/>
</dbReference>
<dbReference type="CDD" id="cd00038">
    <property type="entry name" value="CAP_ED"/>
    <property type="match status" value="1"/>
</dbReference>
<dbReference type="PANTHER" id="PTHR43065">
    <property type="entry name" value="SENSOR HISTIDINE KINASE"/>
    <property type="match status" value="1"/>
</dbReference>
<evidence type="ECO:0000313" key="6">
    <source>
        <dbReference type="Proteomes" id="UP000434850"/>
    </source>
</evidence>
<dbReference type="Gene3D" id="1.10.287.130">
    <property type="match status" value="1"/>
</dbReference>
<dbReference type="AlphaFoldDB" id="A0A6I4I7Y1"/>
<dbReference type="EC" id="2.7.13.3" evidence="2"/>
<dbReference type="InterPro" id="IPR004358">
    <property type="entry name" value="Sig_transdc_His_kin-like_C"/>
</dbReference>
<comment type="caution">
    <text evidence="5">The sequence shown here is derived from an EMBL/GenBank/DDBJ whole genome shotgun (WGS) entry which is preliminary data.</text>
</comment>
<dbReference type="Gene3D" id="3.30.565.10">
    <property type="entry name" value="Histidine kinase-like ATPase, C-terminal domain"/>
    <property type="match status" value="1"/>
</dbReference>
<dbReference type="Gene3D" id="2.60.120.10">
    <property type="entry name" value="Jelly Rolls"/>
    <property type="match status" value="1"/>
</dbReference>
<dbReference type="Pfam" id="PF02518">
    <property type="entry name" value="HATPase_c"/>
    <property type="match status" value="1"/>
</dbReference>
<dbReference type="InterPro" id="IPR014710">
    <property type="entry name" value="RmlC-like_jellyroll"/>
</dbReference>
<dbReference type="CDD" id="cd00082">
    <property type="entry name" value="HisKA"/>
    <property type="match status" value="1"/>
</dbReference>
<keyword evidence="3" id="KW-0597">Phosphoprotein</keyword>
<keyword evidence="6" id="KW-1185">Reference proteome</keyword>
<feature type="domain" description="Histidine kinase" evidence="4">
    <location>
        <begin position="295"/>
        <end position="467"/>
    </location>
</feature>
<dbReference type="SUPFAM" id="SSF47384">
    <property type="entry name" value="Homodimeric domain of signal transducing histidine kinase"/>
    <property type="match status" value="1"/>
</dbReference>
<proteinExistence type="predicted"/>
<dbReference type="SMART" id="SM00387">
    <property type="entry name" value="HATPase_c"/>
    <property type="match status" value="1"/>
</dbReference>
<evidence type="ECO:0000259" key="4">
    <source>
        <dbReference type="PROSITE" id="PS50109"/>
    </source>
</evidence>
<dbReference type="InterPro" id="IPR000595">
    <property type="entry name" value="cNMP-bd_dom"/>
</dbReference>
<comment type="catalytic activity">
    <reaction evidence="1">
        <text>ATP + protein L-histidine = ADP + protein N-phospho-L-histidine.</text>
        <dbReference type="EC" id="2.7.13.3"/>
    </reaction>
</comment>
<dbReference type="InterPro" id="IPR003661">
    <property type="entry name" value="HisK_dim/P_dom"/>
</dbReference>
<dbReference type="InterPro" id="IPR036097">
    <property type="entry name" value="HisK_dim/P_sf"/>
</dbReference>
<dbReference type="InterPro" id="IPR018490">
    <property type="entry name" value="cNMP-bd_dom_sf"/>
</dbReference>
<dbReference type="InterPro" id="IPR005467">
    <property type="entry name" value="His_kinase_dom"/>
</dbReference>
<dbReference type="EMBL" id="WQLA01000003">
    <property type="protein sequence ID" value="MVN91300.1"/>
    <property type="molecule type" value="Genomic_DNA"/>
</dbReference>
<dbReference type="SUPFAM" id="SSF55874">
    <property type="entry name" value="ATPase domain of HSP90 chaperone/DNA topoisomerase II/histidine kinase"/>
    <property type="match status" value="1"/>
</dbReference>
<sequence length="468" mass="53004">MLQITPEWLKGTEVLNQVPDDQLQWLIDNSRHYILNDGEYLFERDKPITGTHFIIYGKVRLYFTQGGVRREMATVRDRAITGYLPYSRGKISMDFGDSVGETQVMTLPVERVMDLIKQHYELTQALVGVMSNRVRESTALIQQNEKMMALGKLSAGLAHELNNPAASIVRNASSLMKHLENQPETFAKLIAVDLDENKVATIKKKVAYILENKSDIKLTLRERNNLEDEIADWFDDHDIENGYDMAQTFVEKGFKTEHLDPIYQCMTPTAASPVFAWIYDIMLSAKMVDDIHHASQRIADLITSIKTFTHMDRGADRQYARVDVGIRNTLKMLGHKIKAGSVTVTEDYDDELPEIKMLVGELNQVWTNLIDNALDAMEVNGKGNLKIKTRRDREFAEIVITDDGPGIPDDVKNRIFDPFFTTKQMGKGTGMGLEVVQRIVKTQHQGSVKVNSKPGQTEFIVCIPINPA</sequence>
<dbReference type="Proteomes" id="UP000434850">
    <property type="component" value="Unassembled WGS sequence"/>
</dbReference>
<evidence type="ECO:0000256" key="1">
    <source>
        <dbReference type="ARBA" id="ARBA00000085"/>
    </source>
</evidence>